<dbReference type="Pfam" id="PF00226">
    <property type="entry name" value="DnaJ"/>
    <property type="match status" value="1"/>
</dbReference>
<dbReference type="PRINTS" id="PR00625">
    <property type="entry name" value="JDOMAIN"/>
</dbReference>
<evidence type="ECO:0000313" key="5">
    <source>
        <dbReference type="Proteomes" id="UP000193200"/>
    </source>
</evidence>
<dbReference type="SMART" id="SM00271">
    <property type="entry name" value="DnaJ"/>
    <property type="match status" value="1"/>
</dbReference>
<dbReference type="AlphaFoldDB" id="A0A1Y5S6W2"/>
<accession>A0A1Y5S6W2</accession>
<dbReference type="PANTHER" id="PTHR44145:SF3">
    <property type="entry name" value="DNAJ HOMOLOG SUBFAMILY A MEMBER 3, MITOCHONDRIAL"/>
    <property type="match status" value="1"/>
</dbReference>
<dbReference type="PROSITE" id="PS50076">
    <property type="entry name" value="DNAJ_2"/>
    <property type="match status" value="1"/>
</dbReference>
<evidence type="ECO:0000313" key="4">
    <source>
        <dbReference type="EMBL" id="SLN32582.1"/>
    </source>
</evidence>
<feature type="region of interest" description="Disordered" evidence="2">
    <location>
        <begin position="1"/>
        <end position="20"/>
    </location>
</feature>
<dbReference type="SUPFAM" id="SSF46565">
    <property type="entry name" value="Chaperone J-domain"/>
    <property type="match status" value="1"/>
</dbReference>
<protein>
    <submittedName>
        <fullName evidence="4">Chaperone protein DnaJ</fullName>
    </submittedName>
</protein>
<dbReference type="InterPro" id="IPR001623">
    <property type="entry name" value="DnaJ_domain"/>
</dbReference>
<dbReference type="InterPro" id="IPR036869">
    <property type="entry name" value="J_dom_sf"/>
</dbReference>
<sequence>MCEHPDCMAAAPHRAPRTRSGETGYHWFCREHARAFNARWDFFAGMSPDEIERFRRADLTGHRPTWRFGLQNGLDGSTRGDPFGFAEELGLRDPSRATPGGRFVGPEERRALELFGLDPGTTTAATIKRRYKELAKRYHPDTNGGDKEAEEQLKAITQAYRVLRAAGYS</sequence>
<gene>
    <name evidence="4" type="primary">dnaJ_2</name>
    <name evidence="4" type="ORF">OCH7691_01215</name>
</gene>
<keyword evidence="1" id="KW-0143">Chaperone</keyword>
<dbReference type="Gene3D" id="1.10.287.110">
    <property type="entry name" value="DnaJ domain"/>
    <property type="match status" value="1"/>
</dbReference>
<organism evidence="4 5">
    <name type="scientific">Oceanibacterium hippocampi</name>
    <dbReference type="NCBI Taxonomy" id="745714"/>
    <lineage>
        <taxon>Bacteria</taxon>
        <taxon>Pseudomonadati</taxon>
        <taxon>Pseudomonadota</taxon>
        <taxon>Alphaproteobacteria</taxon>
        <taxon>Sneathiellales</taxon>
        <taxon>Sneathiellaceae</taxon>
        <taxon>Oceanibacterium</taxon>
    </lineage>
</organism>
<keyword evidence="5" id="KW-1185">Reference proteome</keyword>
<dbReference type="EMBL" id="FWFR01000001">
    <property type="protein sequence ID" value="SLN32582.1"/>
    <property type="molecule type" value="Genomic_DNA"/>
</dbReference>
<name>A0A1Y5S6W2_9PROT</name>
<evidence type="ECO:0000256" key="1">
    <source>
        <dbReference type="ARBA" id="ARBA00023186"/>
    </source>
</evidence>
<dbReference type="CDD" id="cd06257">
    <property type="entry name" value="DnaJ"/>
    <property type="match status" value="1"/>
</dbReference>
<dbReference type="PANTHER" id="PTHR44145">
    <property type="entry name" value="DNAJ HOMOLOG SUBFAMILY A MEMBER 3, MITOCHONDRIAL"/>
    <property type="match status" value="1"/>
</dbReference>
<dbReference type="Proteomes" id="UP000193200">
    <property type="component" value="Unassembled WGS sequence"/>
</dbReference>
<evidence type="ECO:0000259" key="3">
    <source>
        <dbReference type="PROSITE" id="PS50076"/>
    </source>
</evidence>
<dbReference type="InParanoid" id="A0A1Y5S6W2"/>
<dbReference type="InterPro" id="IPR051938">
    <property type="entry name" value="Apopto_cytoskel_mod"/>
</dbReference>
<reference evidence="4 5" key="1">
    <citation type="submission" date="2017-03" db="EMBL/GenBank/DDBJ databases">
        <authorList>
            <person name="Afonso C.L."/>
            <person name="Miller P.J."/>
            <person name="Scott M.A."/>
            <person name="Spackman E."/>
            <person name="Goraichik I."/>
            <person name="Dimitrov K.M."/>
            <person name="Suarez D.L."/>
            <person name="Swayne D.E."/>
        </authorList>
    </citation>
    <scope>NUCLEOTIDE SEQUENCE [LARGE SCALE GENOMIC DNA]</scope>
    <source>
        <strain evidence="4 5">CECT 7691</strain>
    </source>
</reference>
<proteinExistence type="predicted"/>
<feature type="domain" description="J" evidence="3">
    <location>
        <begin position="110"/>
        <end position="168"/>
    </location>
</feature>
<evidence type="ECO:0000256" key="2">
    <source>
        <dbReference type="SAM" id="MobiDB-lite"/>
    </source>
</evidence>